<dbReference type="Proteomes" id="UP000317550">
    <property type="component" value="Chromosome"/>
</dbReference>
<organism evidence="1 2">
    <name type="scientific">Chitinimonas arctica</name>
    <dbReference type="NCBI Taxonomy" id="2594795"/>
    <lineage>
        <taxon>Bacteria</taxon>
        <taxon>Pseudomonadati</taxon>
        <taxon>Pseudomonadota</taxon>
        <taxon>Betaproteobacteria</taxon>
        <taxon>Neisseriales</taxon>
        <taxon>Chitinibacteraceae</taxon>
        <taxon>Chitinimonas</taxon>
    </lineage>
</organism>
<keyword evidence="2" id="KW-1185">Reference proteome</keyword>
<proteinExistence type="predicted"/>
<dbReference type="KEGG" id="cari:FNU76_19955"/>
<sequence>MAKALKKATEEKQYAHVILESANQIWLAGLGAFAKAQGEGVKAFDHLVEAGKQVEEKSRKSAEEKVVAVTSKATETWDKLEQVFQDRVARALNTLGVPSNKDVADLNKRIDELNKSVQELLKKQTAKPAAAKSDEPKAEAKAVIAKAADPKAEVKPVAKA</sequence>
<dbReference type="AlphaFoldDB" id="A0A516SJW3"/>
<evidence type="ECO:0000313" key="2">
    <source>
        <dbReference type="Proteomes" id="UP000317550"/>
    </source>
</evidence>
<dbReference type="RefSeq" id="WP_144279830.1">
    <property type="nucleotide sequence ID" value="NZ_CP041730.1"/>
</dbReference>
<dbReference type="PANTHER" id="PTHR38664:SF1">
    <property type="entry name" value="SLR0058 PROTEIN"/>
    <property type="match status" value="1"/>
</dbReference>
<dbReference type="PANTHER" id="PTHR38664">
    <property type="entry name" value="SLR0058 PROTEIN"/>
    <property type="match status" value="1"/>
</dbReference>
<gene>
    <name evidence="1" type="ORF">FNU76_19955</name>
</gene>
<dbReference type="OrthoDB" id="5801582at2"/>
<accession>A0A516SJW3</accession>
<protein>
    <submittedName>
        <fullName evidence="1">Phasin family protein</fullName>
    </submittedName>
</protein>
<dbReference type="InterPro" id="IPR008769">
    <property type="entry name" value="PhaF_PhaI"/>
</dbReference>
<name>A0A516SJW3_9NEIS</name>
<evidence type="ECO:0000313" key="1">
    <source>
        <dbReference type="EMBL" id="QDQ28447.1"/>
    </source>
</evidence>
<dbReference type="EMBL" id="CP041730">
    <property type="protein sequence ID" value="QDQ28447.1"/>
    <property type="molecule type" value="Genomic_DNA"/>
</dbReference>
<reference evidence="2" key="1">
    <citation type="submission" date="2019-07" db="EMBL/GenBank/DDBJ databases">
        <title>Chitinimonas sp. nov., isolated from Ny-Alesund, arctica soil.</title>
        <authorList>
            <person name="Xu Q."/>
            <person name="Peng F."/>
        </authorList>
    </citation>
    <scope>NUCLEOTIDE SEQUENCE [LARGE SCALE GENOMIC DNA]</scope>
    <source>
        <strain evidence="2">R3-44</strain>
    </source>
</reference>
<dbReference type="Pfam" id="PF05597">
    <property type="entry name" value="Phasin"/>
    <property type="match status" value="1"/>
</dbReference>